<evidence type="ECO:0000259" key="5">
    <source>
        <dbReference type="Pfam" id="PF01923"/>
    </source>
</evidence>
<dbReference type="InterPro" id="IPR016030">
    <property type="entry name" value="CblAdoTrfase-like"/>
</dbReference>
<comment type="catalytic activity">
    <reaction evidence="4">
        <text>2 cob(II)yrinate a,c diamide + reduced [electron-transfer flavoprotein] + 2 ATP = 2 adenosylcob(III)yrinate a,c-diamide + 2 triphosphate + oxidized [electron-transfer flavoprotein] + 3 H(+)</text>
        <dbReference type="Rhea" id="RHEA:11528"/>
        <dbReference type="Rhea" id="RHEA-COMP:10685"/>
        <dbReference type="Rhea" id="RHEA-COMP:10686"/>
        <dbReference type="ChEBI" id="CHEBI:15378"/>
        <dbReference type="ChEBI" id="CHEBI:18036"/>
        <dbReference type="ChEBI" id="CHEBI:30616"/>
        <dbReference type="ChEBI" id="CHEBI:57692"/>
        <dbReference type="ChEBI" id="CHEBI:58307"/>
        <dbReference type="ChEBI" id="CHEBI:58503"/>
        <dbReference type="ChEBI" id="CHEBI:58537"/>
        <dbReference type="EC" id="2.5.1.17"/>
    </reaction>
</comment>
<dbReference type="InterPro" id="IPR036451">
    <property type="entry name" value="CblAdoTrfase-like_sf"/>
</dbReference>
<keyword evidence="3 4" id="KW-0067">ATP-binding</keyword>
<evidence type="ECO:0000256" key="2">
    <source>
        <dbReference type="ARBA" id="ARBA00022741"/>
    </source>
</evidence>
<dbReference type="STRING" id="1801756.A3C67_02510"/>
<dbReference type="GO" id="GO:0008817">
    <property type="term" value="F:corrinoid adenosyltransferase activity"/>
    <property type="evidence" value="ECO:0007669"/>
    <property type="project" value="UniProtKB-UniRule"/>
</dbReference>
<dbReference type="PANTHER" id="PTHR12213:SF0">
    <property type="entry name" value="CORRINOID ADENOSYLTRANSFERASE MMAB"/>
    <property type="match status" value="1"/>
</dbReference>
<sequence length="189" mass="21404">MLYTKKGDNGTTKLFNCPQGTRVRKSELVFEALGTVDELNCMLGYTKVLARNAKQMLFMKTIKVSYENILEKTQQALFLVQAELGGSPIHIKSDHISYLEDVVFEVETVLPPINSFIIYGGGQVGAYLDLSRAVARRAERLVIAVFEKQNQSIHSNTFKFLNRLSSALYALARYANYEEGYTEKKPDYK</sequence>
<dbReference type="EMBL" id="MFUG01000016">
    <property type="protein sequence ID" value="OGI75643.1"/>
    <property type="molecule type" value="Genomic_DNA"/>
</dbReference>
<dbReference type="UniPathway" id="UPA00148">
    <property type="reaction ID" value="UER00233"/>
</dbReference>
<evidence type="ECO:0000256" key="1">
    <source>
        <dbReference type="ARBA" id="ARBA00022679"/>
    </source>
</evidence>
<gene>
    <name evidence="6" type="ORF">A3C67_02510</name>
</gene>
<dbReference type="EC" id="2.5.1.17" evidence="4"/>
<dbReference type="PANTHER" id="PTHR12213">
    <property type="entry name" value="CORRINOID ADENOSYLTRANSFERASE"/>
    <property type="match status" value="1"/>
</dbReference>
<keyword evidence="1 4" id="KW-0808">Transferase</keyword>
<evidence type="ECO:0000256" key="3">
    <source>
        <dbReference type="ARBA" id="ARBA00022840"/>
    </source>
</evidence>
<comment type="catalytic activity">
    <reaction evidence="4">
        <text>2 cob(II)alamin + reduced [electron-transfer flavoprotein] + 2 ATP = 2 adenosylcob(III)alamin + 2 triphosphate + oxidized [electron-transfer flavoprotein] + 3 H(+)</text>
        <dbReference type="Rhea" id="RHEA:28671"/>
        <dbReference type="Rhea" id="RHEA-COMP:10685"/>
        <dbReference type="Rhea" id="RHEA-COMP:10686"/>
        <dbReference type="ChEBI" id="CHEBI:15378"/>
        <dbReference type="ChEBI" id="CHEBI:16304"/>
        <dbReference type="ChEBI" id="CHEBI:18036"/>
        <dbReference type="ChEBI" id="CHEBI:18408"/>
        <dbReference type="ChEBI" id="CHEBI:30616"/>
        <dbReference type="ChEBI" id="CHEBI:57692"/>
        <dbReference type="ChEBI" id="CHEBI:58307"/>
        <dbReference type="EC" id="2.5.1.17"/>
    </reaction>
</comment>
<comment type="pathway">
    <text evidence="4">Cofactor biosynthesis; adenosylcobalamin biosynthesis; adenosylcobalamin from cob(II)yrinate a,c-diamide: step 2/7.</text>
</comment>
<comment type="similarity">
    <text evidence="4">Belongs to the Cob(I)alamin adenosyltransferase family.</text>
</comment>
<dbReference type="GO" id="GO:0009236">
    <property type="term" value="P:cobalamin biosynthetic process"/>
    <property type="evidence" value="ECO:0007669"/>
    <property type="project" value="UniProtKB-UniRule"/>
</dbReference>
<reference evidence="6 7" key="1">
    <citation type="journal article" date="2016" name="Nat. Commun.">
        <title>Thousands of microbial genomes shed light on interconnected biogeochemical processes in an aquifer system.</title>
        <authorList>
            <person name="Anantharaman K."/>
            <person name="Brown C.T."/>
            <person name="Hug L.A."/>
            <person name="Sharon I."/>
            <person name="Castelle C.J."/>
            <person name="Probst A.J."/>
            <person name="Thomas B.C."/>
            <person name="Singh A."/>
            <person name="Wilkins M.J."/>
            <person name="Karaoz U."/>
            <person name="Brodie E.L."/>
            <person name="Williams K.H."/>
            <person name="Hubbard S.S."/>
            <person name="Banfield J.F."/>
        </authorList>
    </citation>
    <scope>NUCLEOTIDE SEQUENCE [LARGE SCALE GENOMIC DNA]</scope>
</reference>
<dbReference type="Pfam" id="PF01923">
    <property type="entry name" value="Cob_adeno_trans"/>
    <property type="match status" value="1"/>
</dbReference>
<evidence type="ECO:0000313" key="6">
    <source>
        <dbReference type="EMBL" id="OGI75643.1"/>
    </source>
</evidence>
<protein>
    <recommendedName>
        <fullName evidence="4">Corrinoid adenosyltransferase</fullName>
        <ecNumber evidence="4">2.5.1.17</ecNumber>
    </recommendedName>
    <alternativeName>
        <fullName evidence="4">Cob(II)alamin adenosyltransferase</fullName>
    </alternativeName>
    <alternativeName>
        <fullName evidence="4">Cob(II)yrinic acid a,c-diamide adenosyltransferase</fullName>
    </alternativeName>
    <alternativeName>
        <fullName evidence="4">Cobinamide/cobalamin adenosyltransferase</fullName>
    </alternativeName>
</protein>
<dbReference type="Gene3D" id="1.20.1200.10">
    <property type="entry name" value="Cobalamin adenosyltransferase-like"/>
    <property type="match status" value="1"/>
</dbReference>
<dbReference type="InterPro" id="IPR029499">
    <property type="entry name" value="PduO-typ"/>
</dbReference>
<keyword evidence="2 4" id="KW-0547">Nucleotide-binding</keyword>
<keyword evidence="4" id="KW-0169">Cobalamin biosynthesis</keyword>
<dbReference type="AlphaFoldDB" id="A0A1F6W149"/>
<comment type="caution">
    <text evidence="6">The sequence shown here is derived from an EMBL/GenBank/DDBJ whole genome shotgun (WGS) entry which is preliminary data.</text>
</comment>
<organism evidence="6 7">
    <name type="scientific">Candidatus Nomurabacteria bacterium RIFCSPHIGHO2_02_FULL_42_19</name>
    <dbReference type="NCBI Taxonomy" id="1801756"/>
    <lineage>
        <taxon>Bacteria</taxon>
        <taxon>Candidatus Nomuraibacteriota</taxon>
    </lineage>
</organism>
<feature type="domain" description="Cobalamin adenosyltransferase-like" evidence="5">
    <location>
        <begin position="2"/>
        <end position="175"/>
    </location>
</feature>
<proteinExistence type="inferred from homology"/>
<evidence type="ECO:0000256" key="4">
    <source>
        <dbReference type="RuleBase" id="RU366026"/>
    </source>
</evidence>
<evidence type="ECO:0000313" key="7">
    <source>
        <dbReference type="Proteomes" id="UP000179275"/>
    </source>
</evidence>
<dbReference type="SUPFAM" id="SSF89028">
    <property type="entry name" value="Cobalamin adenosyltransferase-like"/>
    <property type="match status" value="1"/>
</dbReference>
<dbReference type="GO" id="GO:0005524">
    <property type="term" value="F:ATP binding"/>
    <property type="evidence" value="ECO:0007669"/>
    <property type="project" value="UniProtKB-UniRule"/>
</dbReference>
<accession>A0A1F6W149</accession>
<dbReference type="Proteomes" id="UP000179275">
    <property type="component" value="Unassembled WGS sequence"/>
</dbReference>
<name>A0A1F6W149_9BACT</name>
<dbReference type="NCBIfam" id="TIGR00636">
    <property type="entry name" value="PduO_Nterm"/>
    <property type="match status" value="1"/>
</dbReference>